<evidence type="ECO:0000313" key="4">
    <source>
        <dbReference type="Proteomes" id="UP000026941"/>
    </source>
</evidence>
<dbReference type="InterPro" id="IPR022996">
    <property type="entry name" value="UPF0310"/>
</dbReference>
<dbReference type="NCBIfam" id="NF002616">
    <property type="entry name" value="PRK02268.1-2"/>
    <property type="match status" value="1"/>
</dbReference>
<dbReference type="AlphaFoldDB" id="A0AA87U5R0"/>
<dbReference type="InterPro" id="IPR015947">
    <property type="entry name" value="PUA-like_sf"/>
</dbReference>
<dbReference type="RefSeq" id="WP_037218630.1">
    <property type="nucleotide sequence ID" value="NZ_BAYX01000001.1"/>
</dbReference>
<dbReference type="CDD" id="cd21132">
    <property type="entry name" value="EVE-like"/>
    <property type="match status" value="1"/>
</dbReference>
<protein>
    <recommendedName>
        <fullName evidence="1">UPF0310 protein RRH01S_01_01980</fullName>
    </recommendedName>
</protein>
<organism evidence="3 4">
    <name type="scientific">Rhizobium rhizogenes NBRC 13257</name>
    <dbReference type="NCBI Taxonomy" id="1220581"/>
    <lineage>
        <taxon>Bacteria</taxon>
        <taxon>Pseudomonadati</taxon>
        <taxon>Pseudomonadota</taxon>
        <taxon>Alphaproteobacteria</taxon>
        <taxon>Hyphomicrobiales</taxon>
        <taxon>Rhizobiaceae</taxon>
        <taxon>Rhizobium/Agrobacterium group</taxon>
        <taxon>Rhizobium</taxon>
    </lineage>
</organism>
<dbReference type="Pfam" id="PF01878">
    <property type="entry name" value="EVE"/>
    <property type="match status" value="1"/>
</dbReference>
<accession>A0AA87U5R0</accession>
<dbReference type="Gene3D" id="3.10.590.10">
    <property type="entry name" value="ph1033 like domains"/>
    <property type="match status" value="1"/>
</dbReference>
<reference evidence="3 4" key="1">
    <citation type="submission" date="2014-05" db="EMBL/GenBank/DDBJ databases">
        <title>Whole genome shotgun sequence of Rhizobium rhizogenes NBRC 13257.</title>
        <authorList>
            <person name="Katano-Makiyama Y."/>
            <person name="Hosoyama A."/>
            <person name="Hashimoto M."/>
            <person name="Hosoyama Y."/>
            <person name="Noguchi M."/>
            <person name="Tsuchikane K."/>
            <person name="Kimura A."/>
            <person name="Ohji S."/>
            <person name="Ichikawa N."/>
            <person name="Yamazoe A."/>
            <person name="Fujita N."/>
        </authorList>
    </citation>
    <scope>NUCLEOTIDE SEQUENCE [LARGE SCALE GENOMIC DNA]</scope>
    <source>
        <strain evidence="3 4">NBRC 13257</strain>
    </source>
</reference>
<name>A0AA87U5R0_RHIRH</name>
<proteinExistence type="inferred from homology"/>
<dbReference type="Proteomes" id="UP000026941">
    <property type="component" value="Unassembled WGS sequence"/>
</dbReference>
<dbReference type="InterPro" id="IPR002740">
    <property type="entry name" value="EVE_domain"/>
</dbReference>
<sequence>MTYKASAHSEATLFPLDGLFNHGAVVHMLAHSDGSPRREQPKAKSYWLAVACAAHVRHGRANGFMQVNHGKQGPLKRIKPGDGVVYYSPSVAMGDKDGFKSFTAIGYVRDGEPYQGEMACGKAYRRDVDWLDVPEQPIRPLLDWLDFTQDKNWGYKLRFGLVPFSESDFEFLQEILTSELEEVRRRRLQA</sequence>
<feature type="domain" description="EVE" evidence="2">
    <location>
        <begin position="46"/>
        <end position="173"/>
    </location>
</feature>
<dbReference type="EMBL" id="BAYX01000001">
    <property type="protein sequence ID" value="GAJ90733.1"/>
    <property type="molecule type" value="Genomic_DNA"/>
</dbReference>
<evidence type="ECO:0000259" key="2">
    <source>
        <dbReference type="Pfam" id="PF01878"/>
    </source>
</evidence>
<comment type="caution">
    <text evidence="3">The sequence shown here is derived from an EMBL/GenBank/DDBJ whole genome shotgun (WGS) entry which is preliminary data.</text>
</comment>
<gene>
    <name evidence="3" type="ORF">RRH01S_01_01980</name>
</gene>
<dbReference type="SUPFAM" id="SSF88697">
    <property type="entry name" value="PUA domain-like"/>
    <property type="match status" value="1"/>
</dbReference>
<evidence type="ECO:0000313" key="3">
    <source>
        <dbReference type="EMBL" id="GAJ90733.1"/>
    </source>
</evidence>
<dbReference type="HAMAP" id="MF_00771">
    <property type="entry name" value="UPF0310"/>
    <property type="match status" value="1"/>
</dbReference>
<comment type="similarity">
    <text evidence="1">Belongs to the UPF0310 family.</text>
</comment>
<evidence type="ECO:0000256" key="1">
    <source>
        <dbReference type="HAMAP-Rule" id="MF_00771"/>
    </source>
</evidence>